<reference evidence="2 3" key="1">
    <citation type="journal article" date="2011" name="BMC Genomics">
        <title>Insight into cross-talk between intra-amoebal pathogens.</title>
        <authorList>
            <person name="Gimenez G."/>
            <person name="Bertelli C."/>
            <person name="Moliner C."/>
            <person name="Robert C."/>
            <person name="Raoult D."/>
            <person name="Fournier P.E."/>
            <person name="Greub G."/>
        </authorList>
    </citation>
    <scope>NUCLEOTIDE SEQUENCE [LARGE SCALE GENOMIC DNA]</scope>
    <source>
        <strain evidence="2 3">LLAP12</strain>
    </source>
</reference>
<feature type="compositionally biased region" description="Polar residues" evidence="1">
    <location>
        <begin position="19"/>
        <end position="28"/>
    </location>
</feature>
<evidence type="ECO:0000313" key="2">
    <source>
        <dbReference type="EMBL" id="EHL29424.1"/>
    </source>
</evidence>
<dbReference type="Proteomes" id="UP000002770">
    <property type="component" value="Unassembled WGS sequence"/>
</dbReference>
<keyword evidence="3" id="KW-1185">Reference proteome</keyword>
<gene>
    <name evidence="2" type="ORF">LDG_8384</name>
</gene>
<dbReference type="HOGENOM" id="CLU_3008754_0_0_6"/>
<evidence type="ECO:0000313" key="3">
    <source>
        <dbReference type="Proteomes" id="UP000002770"/>
    </source>
</evidence>
<feature type="region of interest" description="Disordered" evidence="1">
    <location>
        <begin position="1"/>
        <end position="30"/>
    </location>
</feature>
<dbReference type="EMBL" id="JH413847">
    <property type="protein sequence ID" value="EHL29424.1"/>
    <property type="molecule type" value="Genomic_DNA"/>
</dbReference>
<name>G9ESV7_9GAMM</name>
<sequence>MRATQNKFSRQQRQRNKSPEMNPTTKIVSDNYLPKNSAAIVSGEQHIVSKRIIFLD</sequence>
<evidence type="ECO:0000256" key="1">
    <source>
        <dbReference type="SAM" id="MobiDB-lite"/>
    </source>
</evidence>
<protein>
    <submittedName>
        <fullName evidence="2">Uncharacterized protein</fullName>
    </submittedName>
</protein>
<dbReference type="InParanoid" id="G9ESV7"/>
<dbReference type="STRING" id="658187.LDG_8384"/>
<proteinExistence type="predicted"/>
<organism evidence="2 3">
    <name type="scientific">Legionella drancourtii LLAP12</name>
    <dbReference type="NCBI Taxonomy" id="658187"/>
    <lineage>
        <taxon>Bacteria</taxon>
        <taxon>Pseudomonadati</taxon>
        <taxon>Pseudomonadota</taxon>
        <taxon>Gammaproteobacteria</taxon>
        <taxon>Legionellales</taxon>
        <taxon>Legionellaceae</taxon>
        <taxon>Legionella</taxon>
    </lineage>
</organism>
<dbReference type="AlphaFoldDB" id="G9ESV7"/>
<accession>G9ESV7</accession>